<keyword evidence="5 7" id="KW-0472">Membrane</keyword>
<comment type="subcellular location">
    <subcellularLocation>
        <location evidence="1">Membrane</location>
        <topology evidence="1">Multi-pass membrane protein</topology>
    </subcellularLocation>
</comment>
<evidence type="ECO:0000313" key="8">
    <source>
        <dbReference type="EMBL" id="CAD1840209.1"/>
    </source>
</evidence>
<dbReference type="EMBL" id="LR862134">
    <property type="protein sequence ID" value="CAD1840209.1"/>
    <property type="molecule type" value="Genomic_DNA"/>
</dbReference>
<dbReference type="GO" id="GO:0000139">
    <property type="term" value="C:Golgi membrane"/>
    <property type="evidence" value="ECO:0007669"/>
    <property type="project" value="InterPro"/>
</dbReference>
<proteinExistence type="inferred from homology"/>
<sequence length="467" mass="52136">MGGKVVFGVTVIYHDGARGQSHCGKLFHEPGSPRHPRTTNYLFPNRLGPLRRLRALVDWIGPRLVLSPQAVSEGLVDLVLHGLLWTDQKFYSFLLKIVGWTVIIETRNWFIADVDDYGDISQKDVESLNGKPLAGALTSSIPASGGGLTNKSSWKLKSVVTLALTLLTSSQAILIVWSKRAGKYEYSVTTANFSVEALKCALSLVALFRIWKTQGVTEDNRLSASFDEVSVYPIPAVLYLVKNLLQYYIFAYVDAPAYQILKNLNIISTGVLYRIILKKKLSEIQWAAFILLCAGCTTAQLNPSSDRVLQTPFQGWVMAIVMALLSGFAGVYTEAIMKKRPSRNINVQNFWLYIFGVLFNLIAICVQDYDAVMNKGFFHGYSFITVLMILNHALRYFRSFLLDSLFLCYNTKLCWFVCSGIAVSMVMKYADNIVKVYSTSVAMLLTAVVSVFLFGFHLSLAFFLGST</sequence>
<dbReference type="InterPro" id="IPR007271">
    <property type="entry name" value="Nuc_sug_transpt"/>
</dbReference>
<reference evidence="8" key="1">
    <citation type="submission" date="2020-07" db="EMBL/GenBank/DDBJ databases">
        <authorList>
            <person name="Lin J."/>
        </authorList>
    </citation>
    <scope>NUCLEOTIDE SEQUENCE</scope>
</reference>
<keyword evidence="3 7" id="KW-0812">Transmembrane</keyword>
<dbReference type="SUPFAM" id="SSF103481">
    <property type="entry name" value="Multidrug resistance efflux transporter EmrE"/>
    <property type="match status" value="1"/>
</dbReference>
<organism evidence="8">
    <name type="scientific">Ananas comosus var. bracteatus</name>
    <name type="common">red pineapple</name>
    <dbReference type="NCBI Taxonomy" id="296719"/>
    <lineage>
        <taxon>Eukaryota</taxon>
        <taxon>Viridiplantae</taxon>
        <taxon>Streptophyta</taxon>
        <taxon>Embryophyta</taxon>
        <taxon>Tracheophyta</taxon>
        <taxon>Spermatophyta</taxon>
        <taxon>Magnoliopsida</taxon>
        <taxon>Liliopsida</taxon>
        <taxon>Poales</taxon>
        <taxon>Bromeliaceae</taxon>
        <taxon>Bromelioideae</taxon>
        <taxon>Ananas</taxon>
    </lineage>
</organism>
<feature type="transmembrane region" description="Helical" evidence="7">
    <location>
        <begin position="406"/>
        <end position="430"/>
    </location>
</feature>
<evidence type="ECO:0000256" key="7">
    <source>
        <dbReference type="SAM" id="Phobius"/>
    </source>
</evidence>
<keyword evidence="4 7" id="KW-1133">Transmembrane helix</keyword>
<dbReference type="NCBIfam" id="TIGR00803">
    <property type="entry name" value="nst"/>
    <property type="match status" value="1"/>
</dbReference>
<dbReference type="AlphaFoldDB" id="A0A6V7QAH5"/>
<dbReference type="Pfam" id="PF04142">
    <property type="entry name" value="Nuc_sug_transp"/>
    <property type="match status" value="2"/>
</dbReference>
<evidence type="ECO:0000256" key="1">
    <source>
        <dbReference type="ARBA" id="ARBA00004141"/>
    </source>
</evidence>
<comment type="similarity">
    <text evidence="2">Belongs to the nucleotide-sugar transporter family. CMP-Sialate:CMP antiporter (TC 2.A.7.12) subfamily.</text>
</comment>
<comment type="function">
    <text evidence="6">Sugar transporter involved in the transport of CMP-sialic acid from the cytoplasm into the Golgi. May transport important nucleotide sugars such as CMP-Kdo (2-keto-3-deoxy-D-manno-octulosonic acid) in physiological conditions.</text>
</comment>
<dbReference type="PANTHER" id="PTHR10231">
    <property type="entry name" value="NUCLEOTIDE-SUGAR TRANSMEMBRANE TRANSPORTER"/>
    <property type="match status" value="1"/>
</dbReference>
<evidence type="ECO:0008006" key="9">
    <source>
        <dbReference type="Google" id="ProtNLM"/>
    </source>
</evidence>
<evidence type="ECO:0000256" key="3">
    <source>
        <dbReference type="ARBA" id="ARBA00022692"/>
    </source>
</evidence>
<feature type="transmembrane region" description="Helical" evidence="7">
    <location>
        <begin position="313"/>
        <end position="333"/>
    </location>
</feature>
<accession>A0A6V7QAH5</accession>
<evidence type="ECO:0000256" key="2">
    <source>
        <dbReference type="ARBA" id="ARBA00006447"/>
    </source>
</evidence>
<evidence type="ECO:0000256" key="6">
    <source>
        <dbReference type="ARBA" id="ARBA00046155"/>
    </source>
</evidence>
<evidence type="ECO:0000256" key="5">
    <source>
        <dbReference type="ARBA" id="ARBA00023136"/>
    </source>
</evidence>
<name>A0A6V7QAH5_ANACO</name>
<feature type="transmembrane region" description="Helical" evidence="7">
    <location>
        <begin position="442"/>
        <end position="464"/>
    </location>
</feature>
<protein>
    <recommendedName>
        <fullName evidence="9">CMP-sialic acid transporter 4</fullName>
    </recommendedName>
</protein>
<dbReference type="InterPro" id="IPR037185">
    <property type="entry name" value="EmrE-like"/>
</dbReference>
<feature type="transmembrane region" description="Helical" evidence="7">
    <location>
        <begin position="376"/>
        <end position="394"/>
    </location>
</feature>
<evidence type="ECO:0000256" key="4">
    <source>
        <dbReference type="ARBA" id="ARBA00022989"/>
    </source>
</evidence>
<dbReference type="GO" id="GO:0015165">
    <property type="term" value="F:pyrimidine nucleotide-sugar transmembrane transporter activity"/>
    <property type="evidence" value="ECO:0007669"/>
    <property type="project" value="InterPro"/>
</dbReference>
<gene>
    <name evidence="8" type="ORF">CB5_LOCUS23420</name>
</gene>
<feature type="transmembrane region" description="Helical" evidence="7">
    <location>
        <begin position="345"/>
        <end position="364"/>
    </location>
</feature>